<feature type="transmembrane region" description="Helical" evidence="1">
    <location>
        <begin position="71"/>
        <end position="91"/>
    </location>
</feature>
<keyword evidence="1" id="KW-1133">Transmembrane helix</keyword>
<gene>
    <name evidence="2" type="ORF">E6C70_11185</name>
</gene>
<name>A0A4S4FVM6_9MICO</name>
<protein>
    <submittedName>
        <fullName evidence="2">DUF998 domain-containing protein</fullName>
    </submittedName>
</protein>
<feature type="transmembrane region" description="Helical" evidence="1">
    <location>
        <begin position="165"/>
        <end position="189"/>
    </location>
</feature>
<comment type="caution">
    <text evidence="2">The sequence shown here is derived from an EMBL/GenBank/DDBJ whole genome shotgun (WGS) entry which is preliminary data.</text>
</comment>
<keyword evidence="1" id="KW-0472">Membrane</keyword>
<proteinExistence type="predicted"/>
<evidence type="ECO:0000256" key="1">
    <source>
        <dbReference type="SAM" id="Phobius"/>
    </source>
</evidence>
<keyword evidence="1" id="KW-0812">Transmembrane</keyword>
<organism evidence="2 3">
    <name type="scientific">Orlajensenia flava</name>
    <dbReference type="NCBI Taxonomy" id="2565934"/>
    <lineage>
        <taxon>Bacteria</taxon>
        <taxon>Bacillati</taxon>
        <taxon>Actinomycetota</taxon>
        <taxon>Actinomycetes</taxon>
        <taxon>Micrococcales</taxon>
        <taxon>Microbacteriaceae</taxon>
        <taxon>Orlajensenia</taxon>
    </lineage>
</organism>
<sequence>MLGWGVVAGPFYLVVGLVLAATRPGFDFGRDALSILLLGDLGWLQGLNLVLSGLMTIVAAIGLARTPKWPRVAAVLVGIYGLGLVLTAFAAPDRPGSGTGTVAGLLHLAFGGIGFLALGISAFIAVSWFRSRHSRGTVWSLCAGIIIIGAFIAGGALSSSTIGVLLLWIAVVAGWAWLAYTCLAAYRAVPHPLYSRR</sequence>
<feature type="transmembrane region" description="Helical" evidence="1">
    <location>
        <begin position="103"/>
        <end position="126"/>
    </location>
</feature>
<dbReference type="EMBL" id="SSSN01000007">
    <property type="protein sequence ID" value="THG34082.1"/>
    <property type="molecule type" value="Genomic_DNA"/>
</dbReference>
<feature type="transmembrane region" description="Helical" evidence="1">
    <location>
        <begin position="44"/>
        <end position="64"/>
    </location>
</feature>
<accession>A0A4S4FVM6</accession>
<keyword evidence="3" id="KW-1185">Reference proteome</keyword>
<dbReference type="InterPro" id="IPR009339">
    <property type="entry name" value="DUF998"/>
</dbReference>
<reference evidence="2 3" key="1">
    <citation type="submission" date="2019-04" db="EMBL/GenBank/DDBJ databases">
        <authorList>
            <person name="Jiang L."/>
        </authorList>
    </citation>
    <scope>NUCLEOTIDE SEQUENCE [LARGE SCALE GENOMIC DNA]</scope>
    <source>
        <strain evidence="2 3">YIM 131861</strain>
    </source>
</reference>
<feature type="transmembrane region" description="Helical" evidence="1">
    <location>
        <begin position="138"/>
        <end position="159"/>
    </location>
</feature>
<dbReference type="AlphaFoldDB" id="A0A4S4FVM6"/>
<evidence type="ECO:0000313" key="3">
    <source>
        <dbReference type="Proteomes" id="UP000307380"/>
    </source>
</evidence>
<dbReference type="Pfam" id="PF06197">
    <property type="entry name" value="DUF998"/>
    <property type="match status" value="1"/>
</dbReference>
<dbReference type="Proteomes" id="UP000307380">
    <property type="component" value="Unassembled WGS sequence"/>
</dbReference>
<evidence type="ECO:0000313" key="2">
    <source>
        <dbReference type="EMBL" id="THG34082.1"/>
    </source>
</evidence>
<dbReference type="OrthoDB" id="8159487at2"/>